<reference evidence="1" key="2">
    <citation type="journal article" date="2015" name="Fish Shellfish Immunol.">
        <title>Early steps in the European eel (Anguilla anguilla)-Vibrio vulnificus interaction in the gills: Role of the RtxA13 toxin.</title>
        <authorList>
            <person name="Callol A."/>
            <person name="Pajuelo D."/>
            <person name="Ebbesson L."/>
            <person name="Teles M."/>
            <person name="MacKenzie S."/>
            <person name="Amaro C."/>
        </authorList>
    </citation>
    <scope>NUCLEOTIDE SEQUENCE</scope>
</reference>
<reference evidence="1" key="1">
    <citation type="submission" date="2014-11" db="EMBL/GenBank/DDBJ databases">
        <authorList>
            <person name="Amaro Gonzalez C."/>
        </authorList>
    </citation>
    <scope>NUCLEOTIDE SEQUENCE</scope>
</reference>
<sequence>MFPTSTHFPTSRIRIQRVELRSWRRSLMRRGFCWSSSTFLTIFSRTLK</sequence>
<protein>
    <submittedName>
        <fullName evidence="1">Uncharacterized protein</fullName>
    </submittedName>
</protein>
<name>A0A0E9WEA6_ANGAN</name>
<accession>A0A0E9WEA6</accession>
<dbReference type="AlphaFoldDB" id="A0A0E9WEA6"/>
<dbReference type="EMBL" id="GBXM01020774">
    <property type="protein sequence ID" value="JAH87803.1"/>
    <property type="molecule type" value="Transcribed_RNA"/>
</dbReference>
<evidence type="ECO:0000313" key="1">
    <source>
        <dbReference type="EMBL" id="JAH87803.1"/>
    </source>
</evidence>
<proteinExistence type="predicted"/>
<organism evidence="1">
    <name type="scientific">Anguilla anguilla</name>
    <name type="common">European freshwater eel</name>
    <name type="synonym">Muraena anguilla</name>
    <dbReference type="NCBI Taxonomy" id="7936"/>
    <lineage>
        <taxon>Eukaryota</taxon>
        <taxon>Metazoa</taxon>
        <taxon>Chordata</taxon>
        <taxon>Craniata</taxon>
        <taxon>Vertebrata</taxon>
        <taxon>Euteleostomi</taxon>
        <taxon>Actinopterygii</taxon>
        <taxon>Neopterygii</taxon>
        <taxon>Teleostei</taxon>
        <taxon>Anguilliformes</taxon>
        <taxon>Anguillidae</taxon>
        <taxon>Anguilla</taxon>
    </lineage>
</organism>